<keyword evidence="2" id="KW-1185">Reference proteome</keyword>
<name>A0A975BTK3_9BACT</name>
<gene>
    <name evidence="1" type="ORF">dnm_073260</name>
</gene>
<organism evidence="1 2">
    <name type="scientific">Desulfonema magnum</name>
    <dbReference type="NCBI Taxonomy" id="45655"/>
    <lineage>
        <taxon>Bacteria</taxon>
        <taxon>Pseudomonadati</taxon>
        <taxon>Thermodesulfobacteriota</taxon>
        <taxon>Desulfobacteria</taxon>
        <taxon>Desulfobacterales</taxon>
        <taxon>Desulfococcaceae</taxon>
        <taxon>Desulfonema</taxon>
    </lineage>
</organism>
<reference evidence="1" key="1">
    <citation type="journal article" date="2021" name="Microb. Physiol.">
        <title>Proteogenomic Insights into the Physiology of Marine, Sulfate-Reducing, Filamentous Desulfonema limicola and Desulfonema magnum.</title>
        <authorList>
            <person name="Schnaars V."/>
            <person name="Wohlbrand L."/>
            <person name="Scheve S."/>
            <person name="Hinrichs C."/>
            <person name="Reinhardt R."/>
            <person name="Rabus R."/>
        </authorList>
    </citation>
    <scope>NUCLEOTIDE SEQUENCE</scope>
    <source>
        <strain evidence="1">4be13</strain>
    </source>
</reference>
<protein>
    <submittedName>
        <fullName evidence="1">Uncharacterized protein</fullName>
    </submittedName>
</protein>
<dbReference type="EMBL" id="CP061800">
    <property type="protein sequence ID" value="QTA91262.1"/>
    <property type="molecule type" value="Genomic_DNA"/>
</dbReference>
<proteinExistence type="predicted"/>
<evidence type="ECO:0000313" key="2">
    <source>
        <dbReference type="Proteomes" id="UP000663722"/>
    </source>
</evidence>
<evidence type="ECO:0000313" key="1">
    <source>
        <dbReference type="EMBL" id="QTA91262.1"/>
    </source>
</evidence>
<dbReference type="Proteomes" id="UP000663722">
    <property type="component" value="Chromosome"/>
</dbReference>
<dbReference type="KEGG" id="dmm:dnm_073260"/>
<dbReference type="AlphaFoldDB" id="A0A975BTK3"/>
<dbReference type="RefSeq" id="WP_207679117.1">
    <property type="nucleotide sequence ID" value="NZ_CP061800.1"/>
</dbReference>
<accession>A0A975BTK3</accession>
<sequence length="117" mass="13487">MNIRRNLKPGQKGTKKLAEIYGDSLVCVRYRYDEKRKKRLKTIEIIIDEADWEPQKKKSVTDTLIVGIRTELGETKLRSKVRNAGGKWDRTRKLWVISYTKAAGPGLEDRIAEVIVS</sequence>